<evidence type="ECO:0000313" key="1">
    <source>
        <dbReference type="EMBL" id="CTQ75352.1"/>
    </source>
</evidence>
<protein>
    <submittedName>
        <fullName evidence="1">Uncharacterized protein</fullName>
    </submittedName>
</protein>
<gene>
    <name evidence="1" type="ORF">LAX5112_04198</name>
</gene>
<dbReference type="Proteomes" id="UP000053235">
    <property type="component" value="Unassembled WGS sequence"/>
</dbReference>
<keyword evidence="2" id="KW-1185">Reference proteome</keyword>
<accession>A0A0M7ALN8</accession>
<dbReference type="EMBL" id="CXWD01000020">
    <property type="protein sequence ID" value="CTQ75352.1"/>
    <property type="molecule type" value="Genomic_DNA"/>
</dbReference>
<organism evidence="1 2">
    <name type="scientific">Roseibium alexandrii</name>
    <dbReference type="NCBI Taxonomy" id="388408"/>
    <lineage>
        <taxon>Bacteria</taxon>
        <taxon>Pseudomonadati</taxon>
        <taxon>Pseudomonadota</taxon>
        <taxon>Alphaproteobacteria</taxon>
        <taxon>Hyphomicrobiales</taxon>
        <taxon>Stappiaceae</taxon>
        <taxon>Roseibium</taxon>
    </lineage>
</organism>
<sequence length="93" mass="10571">MPKVGNYIQRDYHKRFSSKRTARWKSYNEGWSQKRSNSLQKSQNLRTQLTTSITNITIASGTQQARFFLQNSSSPQSSYASPTAVAARVNVLI</sequence>
<dbReference type="AlphaFoldDB" id="A0A0M7ALN8"/>
<reference evidence="2" key="1">
    <citation type="submission" date="2015-07" db="EMBL/GenBank/DDBJ databases">
        <authorList>
            <person name="Rodrigo-Torres Lidia"/>
            <person name="Arahal R.David."/>
        </authorList>
    </citation>
    <scope>NUCLEOTIDE SEQUENCE [LARGE SCALE GENOMIC DNA]</scope>
    <source>
        <strain evidence="2">CECT 5112</strain>
    </source>
</reference>
<name>A0A0M7ALN8_9HYPH</name>
<proteinExistence type="predicted"/>
<evidence type="ECO:0000313" key="2">
    <source>
        <dbReference type="Proteomes" id="UP000053235"/>
    </source>
</evidence>